<keyword evidence="2" id="KW-1185">Reference proteome</keyword>
<name>L9WLN4_9EURY</name>
<evidence type="ECO:0000313" key="2">
    <source>
        <dbReference type="Proteomes" id="UP000011690"/>
    </source>
</evidence>
<dbReference type="AlphaFoldDB" id="L9WLN4"/>
<organism evidence="1 2">
    <name type="scientific">Natronorubrum bangense JCM 10635</name>
    <dbReference type="NCBI Taxonomy" id="1227500"/>
    <lineage>
        <taxon>Archaea</taxon>
        <taxon>Methanobacteriati</taxon>
        <taxon>Methanobacteriota</taxon>
        <taxon>Stenosarchaea group</taxon>
        <taxon>Halobacteria</taxon>
        <taxon>Halobacteriales</taxon>
        <taxon>Natrialbaceae</taxon>
        <taxon>Natronorubrum</taxon>
    </lineage>
</organism>
<sequence>MYRTPDDELLVIDYKATERHRDLENMSE</sequence>
<proteinExistence type="predicted"/>
<dbReference type="Proteomes" id="UP000011690">
    <property type="component" value="Unassembled WGS sequence"/>
</dbReference>
<gene>
    <name evidence="1" type="ORF">C494_08367</name>
</gene>
<comment type="caution">
    <text evidence="1">The sequence shown here is derived from an EMBL/GenBank/DDBJ whole genome shotgun (WGS) entry which is preliminary data.</text>
</comment>
<protein>
    <submittedName>
        <fullName evidence="1">Uncharacterized protein</fullName>
    </submittedName>
</protein>
<reference evidence="1 2" key="1">
    <citation type="journal article" date="2014" name="PLoS Genet.">
        <title>Phylogenetically driven sequencing of extremely halophilic archaea reveals strategies for static and dynamic osmo-response.</title>
        <authorList>
            <person name="Becker E.A."/>
            <person name="Seitzer P.M."/>
            <person name="Tritt A."/>
            <person name="Larsen D."/>
            <person name="Krusor M."/>
            <person name="Yao A.I."/>
            <person name="Wu D."/>
            <person name="Madern D."/>
            <person name="Eisen J.A."/>
            <person name="Darling A.E."/>
            <person name="Facciotti M.T."/>
        </authorList>
    </citation>
    <scope>NUCLEOTIDE SEQUENCE [LARGE SCALE GENOMIC DNA]</scope>
    <source>
        <strain evidence="1 2">JCM 10635</strain>
    </source>
</reference>
<accession>L9WLN4</accession>
<dbReference type="EMBL" id="AOHY01000019">
    <property type="protein sequence ID" value="ELY49263.1"/>
    <property type="molecule type" value="Genomic_DNA"/>
</dbReference>
<evidence type="ECO:0000313" key="1">
    <source>
        <dbReference type="EMBL" id="ELY49263.1"/>
    </source>
</evidence>